<accession>A0A1I0P347</accession>
<evidence type="ECO:0000313" key="2">
    <source>
        <dbReference type="EMBL" id="SEW08442.1"/>
    </source>
</evidence>
<reference evidence="3" key="1">
    <citation type="submission" date="2016-10" db="EMBL/GenBank/DDBJ databases">
        <authorList>
            <person name="Varghese N."/>
            <person name="Submissions S."/>
        </authorList>
    </citation>
    <scope>NUCLEOTIDE SEQUENCE [LARGE SCALE GENOMIC DNA]</scope>
    <source>
        <strain evidence="3">DSM 17724</strain>
    </source>
</reference>
<evidence type="ECO:0000313" key="3">
    <source>
        <dbReference type="Proteomes" id="UP000199469"/>
    </source>
</evidence>
<feature type="domain" description="Cyclic nucleotide-binding" evidence="1">
    <location>
        <begin position="34"/>
        <end position="146"/>
    </location>
</feature>
<dbReference type="GO" id="GO:0003700">
    <property type="term" value="F:DNA-binding transcription factor activity"/>
    <property type="evidence" value="ECO:0007669"/>
    <property type="project" value="TreeGrafter"/>
</dbReference>
<gene>
    <name evidence="2" type="ORF">SAMN05421841_0954</name>
</gene>
<proteinExistence type="predicted"/>
<dbReference type="InterPro" id="IPR000595">
    <property type="entry name" value="cNMP-bd_dom"/>
</dbReference>
<dbReference type="PANTHER" id="PTHR24567:SF76">
    <property type="entry name" value="CYCLIC NUCLEOTIDE-BINDING DOMAIN PROTEIN"/>
    <property type="match status" value="1"/>
</dbReference>
<dbReference type="CDD" id="cd00038">
    <property type="entry name" value="CAP_ED"/>
    <property type="match status" value="1"/>
</dbReference>
<dbReference type="GO" id="GO:0016301">
    <property type="term" value="F:kinase activity"/>
    <property type="evidence" value="ECO:0007669"/>
    <property type="project" value="UniProtKB-KW"/>
</dbReference>
<protein>
    <submittedName>
        <fullName evidence="2">cAMP-binding domain of CRP or a regulatory subunit of cAMP-dependent protein kinases</fullName>
    </submittedName>
</protein>
<keyword evidence="3" id="KW-1185">Reference proteome</keyword>
<dbReference type="PANTHER" id="PTHR24567">
    <property type="entry name" value="CRP FAMILY TRANSCRIPTIONAL REGULATORY PROTEIN"/>
    <property type="match status" value="1"/>
</dbReference>
<keyword evidence="2" id="KW-0808">Transferase</keyword>
<dbReference type="AlphaFoldDB" id="A0A1I0P347"/>
<sequence>MFNISFIISHKNSILELQKNIDLMSSKALEICYDFPFFLSEELEEIFQAHEKVVFQKGEFILEEGKTANEYYILERGLARSFVNDFNGNEVTTHFFVENEVIIEVSSLFQRIPTQENIVCISDCECWKFSFETFQELFHKIPNLREWGRAWMSQQLFVYKQRSVEMFTLSATKRYLNLLEQKPHVIQFAPLKQIASYLGVTDTSLSRIRKELVSHPKKV</sequence>
<dbReference type="Proteomes" id="UP000199469">
    <property type="component" value="Unassembled WGS sequence"/>
</dbReference>
<dbReference type="Gene3D" id="2.60.120.10">
    <property type="entry name" value="Jelly Rolls"/>
    <property type="match status" value="1"/>
</dbReference>
<dbReference type="EMBL" id="FOIU01000001">
    <property type="protein sequence ID" value="SEW08442.1"/>
    <property type="molecule type" value="Genomic_DNA"/>
</dbReference>
<dbReference type="InterPro" id="IPR050397">
    <property type="entry name" value="Env_Response_Regulators"/>
</dbReference>
<evidence type="ECO:0000259" key="1">
    <source>
        <dbReference type="PROSITE" id="PS50042"/>
    </source>
</evidence>
<dbReference type="SUPFAM" id="SSF51206">
    <property type="entry name" value="cAMP-binding domain-like"/>
    <property type="match status" value="1"/>
</dbReference>
<dbReference type="PROSITE" id="PS50042">
    <property type="entry name" value="CNMP_BINDING_3"/>
    <property type="match status" value="1"/>
</dbReference>
<dbReference type="InterPro" id="IPR018490">
    <property type="entry name" value="cNMP-bd_dom_sf"/>
</dbReference>
<dbReference type="GO" id="GO:0005829">
    <property type="term" value="C:cytosol"/>
    <property type="evidence" value="ECO:0007669"/>
    <property type="project" value="TreeGrafter"/>
</dbReference>
<keyword evidence="2" id="KW-0418">Kinase</keyword>
<dbReference type="STRING" id="356305.SAMN05421841_0954"/>
<organism evidence="2 3">
    <name type="scientific">Chryseobacterium wanjuense</name>
    <dbReference type="NCBI Taxonomy" id="356305"/>
    <lineage>
        <taxon>Bacteria</taxon>
        <taxon>Pseudomonadati</taxon>
        <taxon>Bacteroidota</taxon>
        <taxon>Flavobacteriia</taxon>
        <taxon>Flavobacteriales</taxon>
        <taxon>Weeksellaceae</taxon>
        <taxon>Chryseobacterium group</taxon>
        <taxon>Chryseobacterium</taxon>
    </lineage>
</organism>
<dbReference type="InterPro" id="IPR014710">
    <property type="entry name" value="RmlC-like_jellyroll"/>
</dbReference>
<dbReference type="Pfam" id="PF00027">
    <property type="entry name" value="cNMP_binding"/>
    <property type="match status" value="1"/>
</dbReference>
<name>A0A1I0P347_9FLAO</name>
<dbReference type="SMART" id="SM00100">
    <property type="entry name" value="cNMP"/>
    <property type="match status" value="1"/>
</dbReference>